<dbReference type="RefSeq" id="WP_094044602.1">
    <property type="nucleotide sequence ID" value="NZ_NKHD01000015.1"/>
</dbReference>
<accession>A0A231VJP7</accession>
<dbReference type="Proteomes" id="UP000215301">
    <property type="component" value="Unassembled WGS sequence"/>
</dbReference>
<protein>
    <submittedName>
        <fullName evidence="1">Glycoside hydrolase family 65</fullName>
    </submittedName>
</protein>
<comment type="caution">
    <text evidence="1">The sequence shown here is derived from an EMBL/GenBank/DDBJ whole genome shotgun (WGS) entry which is preliminary data.</text>
</comment>
<dbReference type="AlphaFoldDB" id="A0A231VJP7"/>
<proteinExistence type="predicted"/>
<dbReference type="SUPFAM" id="SSF48208">
    <property type="entry name" value="Six-hairpin glycosidases"/>
    <property type="match status" value="1"/>
</dbReference>
<evidence type="ECO:0000313" key="2">
    <source>
        <dbReference type="Proteomes" id="UP000215301"/>
    </source>
</evidence>
<dbReference type="InterPro" id="IPR012341">
    <property type="entry name" value="6hp_glycosidase-like_sf"/>
</dbReference>
<sequence>MGINRYDLVKRHNVILEKADIENPLSVGNGEIAFTADITGMQTFIDDYKSIPLCTMTQWGFHTTPAQNDKGYYTLENLNLKYYDAFDRKVGYATSAENQENVFNWLRSNPHRINLGNIGLNIILDDGTKAELKDIFEIHQVLDLWNGILISDFKVEKVPVHVETFCHPYEDMIIFSVESELLKQNKIYIEVKFPYGAANISGSDWDRNDSHDTNVVDYGRDFVELLRTVDEDAYFVKIEYSKGVYLDRIGKNHFALKQKECNGRIVFSCLFSKQKPFKCLHSFSESKRMCKEYWSSFWRGGGAIDFSKCEDKRAFELERRVILSQYLTAIQCSGSMPPQETGLTCNSWYGKFHLEMHWWHAVHFALWDRMPLLSRSIWWYRSIFSVSRDIARKQGYKGARWPKMVGPDGMDSPSPIGPLLVWQQPHLIYYSELFFRENPSEETLDMFKDIVIDTADFIASFVVYDRKNDRYILAPPLIPAQENHDPNVALNPVFELEYFSFALEIAIKWYRRLGLRLNPKLEEIYFKLANLPSKDGVYISHEGCINTYEKFNFDHPSMLAALGMLPGRKVDKETMRRTLHKVLKEWKFEEMWGWDFPMMAMTATRLGEPETAINILLMDSPKNTYMVNGHNNQIPNKELPVYLPGNGGLLVAMALMTAGWDGNSQSTPGFPKNRMWNVEWEGLKAMI</sequence>
<evidence type="ECO:0000313" key="1">
    <source>
        <dbReference type="EMBL" id="OXT08440.1"/>
    </source>
</evidence>
<reference evidence="1 2" key="1">
    <citation type="submission" date="2017-06" db="EMBL/GenBank/DDBJ databases">
        <title>Isolation and characterization of a thermophilic and butanogenic Thermoanaerobacterium thermosaccharolyticum M5 capable of efficient degradation of hemicellulose.</title>
        <authorList>
            <person name="Xin F."/>
            <person name="Jiang Y."/>
        </authorList>
    </citation>
    <scope>NUCLEOTIDE SEQUENCE [LARGE SCALE GENOMIC DNA]</scope>
    <source>
        <strain evidence="1 2">M5</strain>
    </source>
</reference>
<organism evidence="1 2">
    <name type="scientific">Thermoanaerobacterium thermosaccharolyticum</name>
    <name type="common">Clostridium thermosaccharolyticum</name>
    <dbReference type="NCBI Taxonomy" id="1517"/>
    <lineage>
        <taxon>Bacteria</taxon>
        <taxon>Bacillati</taxon>
        <taxon>Bacillota</taxon>
        <taxon>Clostridia</taxon>
        <taxon>Thermoanaerobacterales</taxon>
        <taxon>Thermoanaerobacteraceae</taxon>
        <taxon>Thermoanaerobacterium</taxon>
    </lineage>
</organism>
<dbReference type="Gene3D" id="1.50.10.10">
    <property type="match status" value="1"/>
</dbReference>
<name>A0A231VJP7_THETR</name>
<gene>
    <name evidence="1" type="ORF">CE561_05125</name>
</gene>
<dbReference type="GO" id="GO:0016787">
    <property type="term" value="F:hydrolase activity"/>
    <property type="evidence" value="ECO:0007669"/>
    <property type="project" value="UniProtKB-KW"/>
</dbReference>
<keyword evidence="1" id="KW-0378">Hydrolase</keyword>
<dbReference type="GO" id="GO:0005975">
    <property type="term" value="P:carbohydrate metabolic process"/>
    <property type="evidence" value="ECO:0007669"/>
    <property type="project" value="InterPro"/>
</dbReference>
<dbReference type="InterPro" id="IPR008928">
    <property type="entry name" value="6-hairpin_glycosidase_sf"/>
</dbReference>
<dbReference type="EMBL" id="NKHD01000015">
    <property type="protein sequence ID" value="OXT08440.1"/>
    <property type="molecule type" value="Genomic_DNA"/>
</dbReference>